<organism evidence="2 3">
    <name type="scientific">Champsocephalus esox</name>
    <name type="common">pike icefish</name>
    <dbReference type="NCBI Taxonomy" id="159716"/>
    <lineage>
        <taxon>Eukaryota</taxon>
        <taxon>Metazoa</taxon>
        <taxon>Chordata</taxon>
        <taxon>Craniata</taxon>
        <taxon>Vertebrata</taxon>
        <taxon>Euteleostomi</taxon>
        <taxon>Actinopterygii</taxon>
        <taxon>Neopterygii</taxon>
        <taxon>Teleostei</taxon>
        <taxon>Neoteleostei</taxon>
        <taxon>Acanthomorphata</taxon>
        <taxon>Eupercaria</taxon>
        <taxon>Perciformes</taxon>
        <taxon>Notothenioidei</taxon>
        <taxon>Channichthyidae</taxon>
        <taxon>Champsocephalus</taxon>
    </lineage>
</organism>
<dbReference type="Proteomes" id="UP001335648">
    <property type="component" value="Unassembled WGS sequence"/>
</dbReference>
<feature type="region of interest" description="Disordered" evidence="1">
    <location>
        <begin position="32"/>
        <end position="51"/>
    </location>
</feature>
<evidence type="ECO:0000313" key="2">
    <source>
        <dbReference type="EMBL" id="KAK5915674.1"/>
    </source>
</evidence>
<dbReference type="AlphaFoldDB" id="A0AAN8D5H4"/>
<keyword evidence="3" id="KW-1185">Reference proteome</keyword>
<feature type="region of interest" description="Disordered" evidence="1">
    <location>
        <begin position="62"/>
        <end position="92"/>
    </location>
</feature>
<evidence type="ECO:0000313" key="3">
    <source>
        <dbReference type="Proteomes" id="UP001335648"/>
    </source>
</evidence>
<comment type="caution">
    <text evidence="2">The sequence shown here is derived from an EMBL/GenBank/DDBJ whole genome shotgun (WGS) entry which is preliminary data.</text>
</comment>
<reference evidence="2 3" key="1">
    <citation type="journal article" date="2023" name="Mol. Biol. Evol.">
        <title>Genomics of Secondarily Temperate Adaptation in the Only Non-Antarctic Icefish.</title>
        <authorList>
            <person name="Rivera-Colon A.G."/>
            <person name="Rayamajhi N."/>
            <person name="Minhas B.F."/>
            <person name="Madrigal G."/>
            <person name="Bilyk K.T."/>
            <person name="Yoon V."/>
            <person name="Hune M."/>
            <person name="Gregory S."/>
            <person name="Cheng C.H.C."/>
            <person name="Catchen J.M."/>
        </authorList>
    </citation>
    <scope>NUCLEOTIDE SEQUENCE [LARGE SCALE GENOMIC DNA]</scope>
    <source>
        <strain evidence="2">JC2023a</strain>
    </source>
</reference>
<accession>A0AAN8D5H4</accession>
<protein>
    <submittedName>
        <fullName evidence="2">Uncharacterized protein</fullName>
    </submittedName>
</protein>
<evidence type="ECO:0000256" key="1">
    <source>
        <dbReference type="SAM" id="MobiDB-lite"/>
    </source>
</evidence>
<name>A0AAN8D5H4_9TELE</name>
<sequence length="101" mass="10453">MEAAGGALQVPIEQVGKPPLWASKEWTTMMIGGAPVGSGPPHSAATRRSAREMACCMPRHRAMPLTAMPGGSGRGAGGAMGRPEPSETQRCVSLLLQDTIV</sequence>
<feature type="compositionally biased region" description="Gly residues" evidence="1">
    <location>
        <begin position="70"/>
        <end position="80"/>
    </location>
</feature>
<gene>
    <name evidence="2" type="ORF">CesoFtcFv8_001243</name>
</gene>
<proteinExistence type="predicted"/>
<dbReference type="EMBL" id="JAULUE010002046">
    <property type="protein sequence ID" value="KAK5915674.1"/>
    <property type="molecule type" value="Genomic_DNA"/>
</dbReference>